<dbReference type="PROSITE" id="PS51913">
    <property type="entry name" value="HTH_HARE"/>
    <property type="match status" value="1"/>
</dbReference>
<dbReference type="InterPro" id="IPR013324">
    <property type="entry name" value="RNA_pol_sigma_r3/r4-like"/>
</dbReference>
<dbReference type="GO" id="GO:0003700">
    <property type="term" value="F:DNA-binding transcription factor activity"/>
    <property type="evidence" value="ECO:0007669"/>
    <property type="project" value="InterPro"/>
</dbReference>
<keyword evidence="1" id="KW-0804">Transcription</keyword>
<dbReference type="Gene3D" id="1.10.10.1250">
    <property type="entry name" value="RNA polymerase, subunit delta, N-terminal domain"/>
    <property type="match status" value="1"/>
</dbReference>
<dbReference type="InterPro" id="IPR007630">
    <property type="entry name" value="RNA_pol_sigma70_r4"/>
</dbReference>
<proteinExistence type="predicted"/>
<evidence type="ECO:0000313" key="4">
    <source>
        <dbReference type="Proteomes" id="UP000177947"/>
    </source>
</evidence>
<evidence type="ECO:0000313" key="3">
    <source>
        <dbReference type="EMBL" id="OGD38238.1"/>
    </source>
</evidence>
<dbReference type="InterPro" id="IPR050239">
    <property type="entry name" value="Sigma-70_RNA_pol_init_factors"/>
</dbReference>
<evidence type="ECO:0000259" key="2">
    <source>
        <dbReference type="PROSITE" id="PS51913"/>
    </source>
</evidence>
<dbReference type="Pfam" id="PF04545">
    <property type="entry name" value="Sigma70_r4"/>
    <property type="match status" value="1"/>
</dbReference>
<organism evidence="3 4">
    <name type="scientific">Candidatus Azambacteria bacterium RIFCSPLOWO2_01_FULL_37_9</name>
    <dbReference type="NCBI Taxonomy" id="1797297"/>
    <lineage>
        <taxon>Bacteria</taxon>
        <taxon>Candidatus Azamiibacteriota</taxon>
    </lineage>
</organism>
<dbReference type="EMBL" id="MEYQ01000050">
    <property type="protein sequence ID" value="OGD38238.1"/>
    <property type="molecule type" value="Genomic_DNA"/>
</dbReference>
<dbReference type="CDD" id="cd06171">
    <property type="entry name" value="Sigma70_r4"/>
    <property type="match status" value="1"/>
</dbReference>
<name>A0A1F5C5U9_9BACT</name>
<accession>A0A1F5C5U9</accession>
<evidence type="ECO:0000256" key="1">
    <source>
        <dbReference type="ARBA" id="ARBA00023163"/>
    </source>
</evidence>
<sequence length="352" mass="40016">MNMSANNHPQKVITNLINNLSPKQKDVIIKRFGLKDGKRRTLEAIGDEHGITRERVRQIEEDALNNLRKPQLISQLNEFLNALQSHIENHGNIKKEDSLLGKDAHTIFAQHKFTNHPKPFIHLLLALGKSFERHNETKDWHSFWTTDKSTVANVKLAVSALHEKLKNHNQPVDKETLIGFARDFAKQKNLSTTDQALASYISTSKNINSNVFEQYGLAHWPEINPRGMKDKAYLVLKRLNKPLHFMQVASEIEKAGLAKKQAHPQTVHNELIKDSRFVLVGRGTYALTDWGYVPGTIKDVIAKSLSKSPKPLSKEEIVSAVLDQRQVKENTILLNLQNRKLFKKTGEGYILA</sequence>
<dbReference type="InterPro" id="IPR038087">
    <property type="entry name" value="RNAP_delta_N_dom_sf"/>
</dbReference>
<gene>
    <name evidence="3" type="ORF">A2907_00460</name>
</gene>
<dbReference type="Gene3D" id="1.10.10.10">
    <property type="entry name" value="Winged helix-like DNA-binding domain superfamily/Winged helix DNA-binding domain"/>
    <property type="match status" value="1"/>
</dbReference>
<feature type="domain" description="HTH HARE-type" evidence="2">
    <location>
        <begin position="226"/>
        <end position="290"/>
    </location>
</feature>
<dbReference type="PANTHER" id="PTHR30603:SF47">
    <property type="entry name" value="RNA POLYMERASE SIGMA FACTOR SIGD, CHLOROPLASTIC"/>
    <property type="match status" value="1"/>
</dbReference>
<dbReference type="AlphaFoldDB" id="A0A1F5C5U9"/>
<dbReference type="PANTHER" id="PTHR30603">
    <property type="entry name" value="RNA POLYMERASE SIGMA FACTOR RPO"/>
    <property type="match status" value="1"/>
</dbReference>
<dbReference type="Pfam" id="PF05066">
    <property type="entry name" value="HARE-HTH"/>
    <property type="match status" value="1"/>
</dbReference>
<dbReference type="InterPro" id="IPR000943">
    <property type="entry name" value="RNA_pol_sigma70"/>
</dbReference>
<reference evidence="3 4" key="1">
    <citation type="journal article" date="2016" name="Nat. Commun.">
        <title>Thousands of microbial genomes shed light on interconnected biogeochemical processes in an aquifer system.</title>
        <authorList>
            <person name="Anantharaman K."/>
            <person name="Brown C.T."/>
            <person name="Hug L.A."/>
            <person name="Sharon I."/>
            <person name="Castelle C.J."/>
            <person name="Probst A.J."/>
            <person name="Thomas B.C."/>
            <person name="Singh A."/>
            <person name="Wilkins M.J."/>
            <person name="Karaoz U."/>
            <person name="Brodie E.L."/>
            <person name="Williams K.H."/>
            <person name="Hubbard S.S."/>
            <person name="Banfield J.F."/>
        </authorList>
    </citation>
    <scope>NUCLEOTIDE SEQUENCE [LARGE SCALE GENOMIC DNA]</scope>
</reference>
<dbReference type="PRINTS" id="PR00046">
    <property type="entry name" value="SIGMA70FCT"/>
</dbReference>
<dbReference type="InterPro" id="IPR007759">
    <property type="entry name" value="Asxl_HARE-HTH"/>
</dbReference>
<dbReference type="InterPro" id="IPR036388">
    <property type="entry name" value="WH-like_DNA-bd_sf"/>
</dbReference>
<dbReference type="GO" id="GO:0006352">
    <property type="term" value="P:DNA-templated transcription initiation"/>
    <property type="evidence" value="ECO:0007669"/>
    <property type="project" value="InterPro"/>
</dbReference>
<protein>
    <recommendedName>
        <fullName evidence="2">HTH HARE-type domain-containing protein</fullName>
    </recommendedName>
</protein>
<dbReference type="SUPFAM" id="SSF88659">
    <property type="entry name" value="Sigma3 and sigma4 domains of RNA polymerase sigma factors"/>
    <property type="match status" value="1"/>
</dbReference>
<comment type="caution">
    <text evidence="3">The sequence shown here is derived from an EMBL/GenBank/DDBJ whole genome shotgun (WGS) entry which is preliminary data.</text>
</comment>
<dbReference type="Proteomes" id="UP000177947">
    <property type="component" value="Unassembled WGS sequence"/>
</dbReference>